<reference evidence="5" key="2">
    <citation type="submission" date="2020-10" db="UniProtKB">
        <authorList>
            <consortium name="WormBaseParasite"/>
        </authorList>
    </citation>
    <scope>IDENTIFICATION</scope>
</reference>
<feature type="domain" description="C-type lectin" evidence="3">
    <location>
        <begin position="599"/>
        <end position="712"/>
    </location>
</feature>
<feature type="chain" id="PRO_5028901249" evidence="2">
    <location>
        <begin position="21"/>
        <end position="719"/>
    </location>
</feature>
<evidence type="ECO:0000256" key="1">
    <source>
        <dbReference type="SAM" id="MobiDB-lite"/>
    </source>
</evidence>
<keyword evidence="2" id="KW-0732">Signal</keyword>
<evidence type="ECO:0000313" key="4">
    <source>
        <dbReference type="Proteomes" id="UP000492821"/>
    </source>
</evidence>
<protein>
    <submittedName>
        <fullName evidence="5">C-type lectin domain-containing protein</fullName>
    </submittedName>
</protein>
<dbReference type="InterPro" id="IPR001304">
    <property type="entry name" value="C-type_lectin-like"/>
</dbReference>
<proteinExistence type="predicted"/>
<dbReference type="WBParaSite" id="Pan_g16256.t1">
    <property type="protein sequence ID" value="Pan_g16256.t1"/>
    <property type="gene ID" value="Pan_g16256"/>
</dbReference>
<feature type="signal peptide" evidence="2">
    <location>
        <begin position="1"/>
        <end position="20"/>
    </location>
</feature>
<accession>A0A7E4V414</accession>
<keyword evidence="4" id="KW-1185">Reference proteome</keyword>
<dbReference type="Gene3D" id="3.10.100.10">
    <property type="entry name" value="Mannose-Binding Protein A, subunit A"/>
    <property type="match status" value="3"/>
</dbReference>
<evidence type="ECO:0000256" key="2">
    <source>
        <dbReference type="SAM" id="SignalP"/>
    </source>
</evidence>
<dbReference type="InterPro" id="IPR016187">
    <property type="entry name" value="CTDL_fold"/>
</dbReference>
<organism evidence="4 5">
    <name type="scientific">Panagrellus redivivus</name>
    <name type="common">Microworm</name>
    <dbReference type="NCBI Taxonomy" id="6233"/>
    <lineage>
        <taxon>Eukaryota</taxon>
        <taxon>Metazoa</taxon>
        <taxon>Ecdysozoa</taxon>
        <taxon>Nematoda</taxon>
        <taxon>Chromadorea</taxon>
        <taxon>Rhabditida</taxon>
        <taxon>Tylenchina</taxon>
        <taxon>Panagrolaimomorpha</taxon>
        <taxon>Panagrolaimoidea</taxon>
        <taxon>Panagrolaimidae</taxon>
        <taxon>Panagrellus</taxon>
    </lineage>
</organism>
<evidence type="ECO:0000313" key="5">
    <source>
        <dbReference type="WBParaSite" id="Pan_g16256.t1"/>
    </source>
</evidence>
<dbReference type="PANTHER" id="PTHR22803">
    <property type="entry name" value="MANNOSE, PHOSPHOLIPASE, LECTIN RECEPTOR RELATED"/>
    <property type="match status" value="1"/>
</dbReference>
<dbReference type="InterPro" id="IPR016186">
    <property type="entry name" value="C-type_lectin-like/link_sf"/>
</dbReference>
<dbReference type="Proteomes" id="UP000492821">
    <property type="component" value="Unassembled WGS sequence"/>
</dbReference>
<reference evidence="4" key="1">
    <citation type="journal article" date="2013" name="Genetics">
        <title>The draft genome and transcriptome of Panagrellus redivivus are shaped by the harsh demands of a free-living lifestyle.</title>
        <authorList>
            <person name="Srinivasan J."/>
            <person name="Dillman A.R."/>
            <person name="Macchietto M.G."/>
            <person name="Heikkinen L."/>
            <person name="Lakso M."/>
            <person name="Fracchia K.M."/>
            <person name="Antoshechkin I."/>
            <person name="Mortazavi A."/>
            <person name="Wong G."/>
            <person name="Sternberg P.W."/>
        </authorList>
    </citation>
    <scope>NUCLEOTIDE SEQUENCE [LARGE SCALE GENOMIC DNA]</scope>
    <source>
        <strain evidence="4">MT8872</strain>
    </source>
</reference>
<dbReference type="InterPro" id="IPR050111">
    <property type="entry name" value="C-type_lectin/snaclec_domain"/>
</dbReference>
<dbReference type="PROSITE" id="PS50041">
    <property type="entry name" value="C_TYPE_LECTIN_2"/>
    <property type="match status" value="1"/>
</dbReference>
<evidence type="ECO:0000259" key="3">
    <source>
        <dbReference type="PROSITE" id="PS50041"/>
    </source>
</evidence>
<dbReference type="AlphaFoldDB" id="A0A7E4V414"/>
<feature type="region of interest" description="Disordered" evidence="1">
    <location>
        <begin position="665"/>
        <end position="688"/>
    </location>
</feature>
<sequence length="719" mass="81098">MRSAVTAFLWAFFVVSIVNCEEFEERSLDFDGKPFPCATNATLTIQAAICPEVLSDVNQWYLSDNYKKIPRCFGIQPIPATLKNPEELVEVCTSKHPDARPASIHSDDDINSLHFRSMSGSLTGLYIPTSRPFAATNLKNFDDTPVDYTPICFPGVNNNSNVFALRGGTNPLQLEPKNFQEYIAKGTANVICALDATPRLPKYYQYPPKPILNISNYACEGDGWQLVAPCGGTPHCYQLLHLGRVGNFKDFFAEFNNCGMFLPNSYPASVQCEMEQVYLQTFTSAPVGIGLYTPHRAWPRLYGNWLYSDGSPFWWGRGNPGEPNNQAGNEFNVWLSPNMRDDPPQYGSYAICKKRSIPKTGPLPVPKQDTFTYKGKVCRKEKPSHWNHRCPTGHDDWIIIESPNGVFCFAVVVPELQLTPYNFNDKLCKKLHKRAKLASFHHDIQLGVATSFFGSDFIVGFVYKNNQYQWSDGSPVNETFWAPDEPKLNSSNAVAMLKTIGYPVSGAKNIDAHTYTFTRGALQTFLIDTLQSNPRVACKIDAEPVTPCAPLIEYKPQKTLNNTYCDADWIKQRFCGNVFCYKRYDIPGGLQTFKNAIEDDFCKTVAPGSHLASIHCVEEHYFVQTFNENTHIGLYIPEDHDYDAKNFRWTDGTPVDFVGWNRFSEAPNPTRQEPMKKQPDGPSSKAVQNKYLDRMSGWSVKGRNDFKAGLCKKEAQQYT</sequence>
<name>A0A7E4V414_PANRE</name>
<dbReference type="SUPFAM" id="SSF56436">
    <property type="entry name" value="C-type lectin-like"/>
    <property type="match status" value="3"/>
</dbReference>
<dbReference type="SMART" id="SM00034">
    <property type="entry name" value="CLECT"/>
    <property type="match status" value="3"/>
</dbReference>